<feature type="domain" description="Transposase IS66 C-terminal" evidence="2">
    <location>
        <begin position="193"/>
        <end position="229"/>
    </location>
</feature>
<reference evidence="3 4" key="1">
    <citation type="submission" date="2018-12" db="EMBL/GenBank/DDBJ databases">
        <authorList>
            <person name="Yang E."/>
        </authorList>
    </citation>
    <scope>NUCLEOTIDE SEQUENCE [LARGE SCALE GENOMIC DNA]</scope>
    <source>
        <strain evidence="3 4">SOD</strain>
    </source>
</reference>
<dbReference type="InterPro" id="IPR052344">
    <property type="entry name" value="Transposase-related"/>
</dbReference>
<protein>
    <submittedName>
        <fullName evidence="3">IS66 family transposase</fullName>
    </submittedName>
</protein>
<dbReference type="PANTHER" id="PTHR33678">
    <property type="entry name" value="BLL1576 PROTEIN"/>
    <property type="match status" value="1"/>
</dbReference>
<gene>
    <name evidence="3" type="ORF">EJB06_31455</name>
</gene>
<accession>A0A430HC26</accession>
<dbReference type="AlphaFoldDB" id="A0A430HC26"/>
<dbReference type="Pfam" id="PF13817">
    <property type="entry name" value="DDE_Tnp_IS66_C"/>
    <property type="match status" value="1"/>
</dbReference>
<name>A0A430HC26_9BURK</name>
<dbReference type="EMBL" id="RXLQ01000051">
    <property type="protein sequence ID" value="RSZ55062.1"/>
    <property type="molecule type" value="Genomic_DNA"/>
</dbReference>
<dbReference type="InterPro" id="IPR039552">
    <property type="entry name" value="IS66_C"/>
</dbReference>
<dbReference type="Pfam" id="PF03050">
    <property type="entry name" value="DDE_Tnp_IS66"/>
    <property type="match status" value="1"/>
</dbReference>
<dbReference type="InterPro" id="IPR004291">
    <property type="entry name" value="Transposase_IS66_central"/>
</dbReference>
<evidence type="ECO:0000313" key="4">
    <source>
        <dbReference type="Proteomes" id="UP000278085"/>
    </source>
</evidence>
<feature type="domain" description="Transposase IS66 central" evidence="1">
    <location>
        <begin position="6"/>
        <end position="186"/>
    </location>
</feature>
<organism evidence="3 4">
    <name type="scientific">Massilia atriviolacea</name>
    <dbReference type="NCBI Taxonomy" id="2495579"/>
    <lineage>
        <taxon>Bacteria</taxon>
        <taxon>Pseudomonadati</taxon>
        <taxon>Pseudomonadota</taxon>
        <taxon>Betaproteobacteria</taxon>
        <taxon>Burkholderiales</taxon>
        <taxon>Oxalobacteraceae</taxon>
        <taxon>Telluria group</taxon>
        <taxon>Massilia</taxon>
    </lineage>
</organism>
<dbReference type="PANTHER" id="PTHR33678:SF1">
    <property type="entry name" value="BLL1576 PROTEIN"/>
    <property type="match status" value="1"/>
</dbReference>
<evidence type="ECO:0000259" key="1">
    <source>
        <dbReference type="Pfam" id="PF03050"/>
    </source>
</evidence>
<keyword evidence="4" id="KW-1185">Reference proteome</keyword>
<dbReference type="NCBIfam" id="NF033517">
    <property type="entry name" value="transpos_IS66"/>
    <property type="match status" value="1"/>
</dbReference>
<comment type="caution">
    <text evidence="3">The sequence shown here is derived from an EMBL/GenBank/DDBJ whole genome shotgun (WGS) entry which is preliminary data.</text>
</comment>
<dbReference type="OrthoDB" id="9794514at2"/>
<feature type="non-terminal residue" evidence="3">
    <location>
        <position position="1"/>
    </location>
</feature>
<proteinExistence type="predicted"/>
<evidence type="ECO:0000259" key="2">
    <source>
        <dbReference type="Pfam" id="PF13817"/>
    </source>
</evidence>
<dbReference type="Proteomes" id="UP000278085">
    <property type="component" value="Unassembled WGS sequence"/>
</dbReference>
<dbReference type="RefSeq" id="WP_126077958.1">
    <property type="nucleotide sequence ID" value="NZ_RXLQ01000051.1"/>
</dbReference>
<evidence type="ECO:0000313" key="3">
    <source>
        <dbReference type="EMBL" id="RSZ55062.1"/>
    </source>
</evidence>
<sequence length="236" mass="25739">NALDDGPSMVVFDYQASRAGAHARAFLQDWRGHLMVDDYVGYKALLTAGPTELACLAHIRRKFFDVHAASGSPVAEEALWRIGQLYAIEQQAADMPQQQRAALREQRAIPILADLNAWLLASQRSVAVGSGTAKAIEHALKRWPALQRYASSGSLPIDNNPVENAIRPIAIGKKNWLFAGSERAGRRAAVIQSLFATAKLNGLDPARWLADTLEKLPTCPNSKIDSLLPFANSTQC</sequence>